<name>A0A6A6FQK0_9PEZI</name>
<dbReference type="Proteomes" id="UP000799539">
    <property type="component" value="Unassembled WGS sequence"/>
</dbReference>
<dbReference type="EMBL" id="ML992665">
    <property type="protein sequence ID" value="KAF2215610.1"/>
    <property type="molecule type" value="Genomic_DNA"/>
</dbReference>
<sequence length="95" mass="10341">MSCQLETTPLSSLRFPLRSNCGPGQLNLREPSTLQTLIERWCGVYRPSGVLASSCLRSAARDDERGHSDLRGVQPKQLEKVDDPGMQGAGLASLE</sequence>
<reference evidence="2" key="1">
    <citation type="journal article" date="2020" name="Stud. Mycol.">
        <title>101 Dothideomycetes genomes: a test case for predicting lifestyles and emergence of pathogens.</title>
        <authorList>
            <person name="Haridas S."/>
            <person name="Albert R."/>
            <person name="Binder M."/>
            <person name="Bloem J."/>
            <person name="Labutti K."/>
            <person name="Salamov A."/>
            <person name="Andreopoulos B."/>
            <person name="Baker S."/>
            <person name="Barry K."/>
            <person name="Bills G."/>
            <person name="Bluhm B."/>
            <person name="Cannon C."/>
            <person name="Castanera R."/>
            <person name="Culley D."/>
            <person name="Daum C."/>
            <person name="Ezra D."/>
            <person name="Gonzalez J."/>
            <person name="Henrissat B."/>
            <person name="Kuo A."/>
            <person name="Liang C."/>
            <person name="Lipzen A."/>
            <person name="Lutzoni F."/>
            <person name="Magnuson J."/>
            <person name="Mondo S."/>
            <person name="Nolan M."/>
            <person name="Ohm R."/>
            <person name="Pangilinan J."/>
            <person name="Park H.-J."/>
            <person name="Ramirez L."/>
            <person name="Alfaro M."/>
            <person name="Sun H."/>
            <person name="Tritt A."/>
            <person name="Yoshinaga Y."/>
            <person name="Zwiers L.-H."/>
            <person name="Turgeon B."/>
            <person name="Goodwin S."/>
            <person name="Spatafora J."/>
            <person name="Crous P."/>
            <person name="Grigoriev I."/>
        </authorList>
    </citation>
    <scope>NUCLEOTIDE SEQUENCE</scope>
    <source>
        <strain evidence="2">SCOH1-5</strain>
    </source>
</reference>
<feature type="region of interest" description="Disordered" evidence="1">
    <location>
        <begin position="62"/>
        <end position="95"/>
    </location>
</feature>
<dbReference type="AlphaFoldDB" id="A0A6A6FQK0"/>
<protein>
    <submittedName>
        <fullName evidence="2">Uncharacterized protein</fullName>
    </submittedName>
</protein>
<accession>A0A6A6FQK0</accession>
<organism evidence="2 3">
    <name type="scientific">Cercospora zeae-maydis SCOH1-5</name>
    <dbReference type="NCBI Taxonomy" id="717836"/>
    <lineage>
        <taxon>Eukaryota</taxon>
        <taxon>Fungi</taxon>
        <taxon>Dikarya</taxon>
        <taxon>Ascomycota</taxon>
        <taxon>Pezizomycotina</taxon>
        <taxon>Dothideomycetes</taxon>
        <taxon>Dothideomycetidae</taxon>
        <taxon>Mycosphaerellales</taxon>
        <taxon>Mycosphaerellaceae</taxon>
        <taxon>Cercospora</taxon>
    </lineage>
</organism>
<evidence type="ECO:0000313" key="2">
    <source>
        <dbReference type="EMBL" id="KAF2215610.1"/>
    </source>
</evidence>
<evidence type="ECO:0000313" key="3">
    <source>
        <dbReference type="Proteomes" id="UP000799539"/>
    </source>
</evidence>
<keyword evidence="3" id="KW-1185">Reference proteome</keyword>
<gene>
    <name evidence="2" type="ORF">CERZMDRAFT_94015</name>
</gene>
<proteinExistence type="predicted"/>
<evidence type="ECO:0000256" key="1">
    <source>
        <dbReference type="SAM" id="MobiDB-lite"/>
    </source>
</evidence>